<gene>
    <name evidence="3" type="ORF">ERS852417_00659</name>
</gene>
<dbReference type="RefSeq" id="WP_055223197.1">
    <property type="nucleotide sequence ID" value="NZ_CYYW01000003.1"/>
</dbReference>
<dbReference type="Pfam" id="PF10916">
    <property type="entry name" value="DUF2712"/>
    <property type="match status" value="1"/>
</dbReference>
<organism evidence="3 4">
    <name type="scientific">Agathobacter rectalis</name>
    <dbReference type="NCBI Taxonomy" id="39491"/>
    <lineage>
        <taxon>Bacteria</taxon>
        <taxon>Bacillati</taxon>
        <taxon>Bacillota</taxon>
        <taxon>Clostridia</taxon>
        <taxon>Lachnospirales</taxon>
        <taxon>Lachnospiraceae</taxon>
        <taxon>Agathobacter</taxon>
    </lineage>
</organism>
<evidence type="ECO:0000313" key="4">
    <source>
        <dbReference type="Proteomes" id="UP000095384"/>
    </source>
</evidence>
<evidence type="ECO:0000256" key="1">
    <source>
        <dbReference type="SAM" id="MobiDB-lite"/>
    </source>
</evidence>
<name>A0A173YE46_9FIRM</name>
<keyword evidence="2" id="KW-0732">Signal</keyword>
<feature type="signal peptide" evidence="2">
    <location>
        <begin position="1"/>
        <end position="23"/>
    </location>
</feature>
<protein>
    <submittedName>
        <fullName evidence="3">Uncharacterized protein</fullName>
    </submittedName>
</protein>
<dbReference type="AlphaFoldDB" id="A0A173YE46"/>
<proteinExistence type="predicted"/>
<feature type="region of interest" description="Disordered" evidence="1">
    <location>
        <begin position="119"/>
        <end position="138"/>
    </location>
</feature>
<dbReference type="Proteomes" id="UP000095384">
    <property type="component" value="Unassembled WGS sequence"/>
</dbReference>
<evidence type="ECO:0000313" key="3">
    <source>
        <dbReference type="EMBL" id="CUN61406.1"/>
    </source>
</evidence>
<feature type="chain" id="PRO_5008016112" evidence="2">
    <location>
        <begin position="24"/>
        <end position="138"/>
    </location>
</feature>
<dbReference type="InterPro" id="IPR020208">
    <property type="entry name" value="DUF2712"/>
</dbReference>
<evidence type="ECO:0000256" key="2">
    <source>
        <dbReference type="SAM" id="SignalP"/>
    </source>
</evidence>
<reference evidence="3 4" key="1">
    <citation type="submission" date="2015-09" db="EMBL/GenBank/DDBJ databases">
        <authorList>
            <consortium name="Pathogen Informatics"/>
        </authorList>
    </citation>
    <scope>NUCLEOTIDE SEQUENCE [LARGE SCALE GENOMIC DNA]</scope>
    <source>
        <strain evidence="3 4">2789STDY5608860</strain>
    </source>
</reference>
<dbReference type="EMBL" id="CYYW01000003">
    <property type="protein sequence ID" value="CUN61406.1"/>
    <property type="molecule type" value="Genomic_DNA"/>
</dbReference>
<sequence>MKRTLIALSMFGLVMVTSSPVFAKNASNTNLPSKVVSFSYSTSAYTDLREKQDTSSHYIKNNSGFDLWVESLTSGNVNKTVKGYAIIPSGTERRIRNTIKESGYSYCKLGITSAKSSVSGRVSGKWSPDCAGSYPAAN</sequence>
<accession>A0A173YE46</accession>